<feature type="compositionally biased region" description="Basic and acidic residues" evidence="1">
    <location>
        <begin position="867"/>
        <end position="879"/>
    </location>
</feature>
<feature type="region of interest" description="Disordered" evidence="1">
    <location>
        <begin position="345"/>
        <end position="516"/>
    </location>
</feature>
<feature type="region of interest" description="Disordered" evidence="1">
    <location>
        <begin position="154"/>
        <end position="179"/>
    </location>
</feature>
<feature type="compositionally biased region" description="Low complexity" evidence="1">
    <location>
        <begin position="854"/>
        <end position="865"/>
    </location>
</feature>
<keyword evidence="4" id="KW-1185">Reference proteome</keyword>
<dbReference type="InterPro" id="IPR043185">
    <property type="entry name" value="Net1/Tof2"/>
</dbReference>
<dbReference type="GO" id="GO:0000183">
    <property type="term" value="P:rDNA heterochromatin formation"/>
    <property type="evidence" value="ECO:0007669"/>
    <property type="project" value="InterPro"/>
</dbReference>
<protein>
    <submittedName>
        <fullName evidence="3">LAMI_0H14576g1_1</fullName>
    </submittedName>
</protein>
<dbReference type="STRING" id="1230905.A0A1G4KIK5"/>
<evidence type="ECO:0000259" key="2">
    <source>
        <dbReference type="Pfam" id="PF10407"/>
    </source>
</evidence>
<feature type="compositionally biased region" description="Polar residues" evidence="1">
    <location>
        <begin position="716"/>
        <end position="726"/>
    </location>
</feature>
<dbReference type="InterPro" id="IPR018844">
    <property type="entry name" value="Dnt1-like_N"/>
</dbReference>
<feature type="compositionally biased region" description="Basic and acidic residues" evidence="1">
    <location>
        <begin position="781"/>
        <end position="853"/>
    </location>
</feature>
<dbReference type="Pfam" id="PF10407">
    <property type="entry name" value="Cytokin_check_N"/>
    <property type="match status" value="1"/>
</dbReference>
<dbReference type="PANTHER" id="PTHR28196">
    <property type="entry name" value="NUCLEOLAR PROTEIN NET1-RELATED"/>
    <property type="match status" value="1"/>
</dbReference>
<feature type="compositionally biased region" description="Polar residues" evidence="1">
    <location>
        <begin position="585"/>
        <end position="602"/>
    </location>
</feature>
<evidence type="ECO:0000313" key="3">
    <source>
        <dbReference type="EMBL" id="SCV04246.1"/>
    </source>
</evidence>
<feature type="compositionally biased region" description="Polar residues" evidence="1">
    <location>
        <begin position="554"/>
        <end position="574"/>
    </location>
</feature>
<feature type="compositionally biased region" description="Acidic residues" evidence="1">
    <location>
        <begin position="487"/>
        <end position="504"/>
    </location>
</feature>
<feature type="domain" description="Nucleolar protein Dnt1-like N-terminal" evidence="2">
    <location>
        <begin position="77"/>
        <end position="147"/>
    </location>
</feature>
<feature type="region of interest" description="Disordered" evidence="1">
    <location>
        <begin position="220"/>
        <end position="301"/>
    </location>
</feature>
<feature type="compositionally biased region" description="Low complexity" evidence="1">
    <location>
        <begin position="1070"/>
        <end position="1079"/>
    </location>
</feature>
<feature type="compositionally biased region" description="Polar residues" evidence="1">
    <location>
        <begin position="1045"/>
        <end position="1060"/>
    </location>
</feature>
<feature type="compositionally biased region" description="Polar residues" evidence="1">
    <location>
        <begin position="936"/>
        <end position="947"/>
    </location>
</feature>
<name>A0A1G4KIK5_9SACH</name>
<feature type="compositionally biased region" description="Basic and acidic residues" evidence="1">
    <location>
        <begin position="438"/>
        <end position="453"/>
    </location>
</feature>
<dbReference type="PANTHER" id="PTHR28196:SF1">
    <property type="entry name" value="NUCLEOLAR PROTEIN NET1-RELATED"/>
    <property type="match status" value="1"/>
</dbReference>
<feature type="compositionally biased region" description="Acidic residues" evidence="1">
    <location>
        <begin position="963"/>
        <end position="973"/>
    </location>
</feature>
<organism evidence="3 4">
    <name type="scientific">Lachancea mirantina</name>
    <dbReference type="NCBI Taxonomy" id="1230905"/>
    <lineage>
        <taxon>Eukaryota</taxon>
        <taxon>Fungi</taxon>
        <taxon>Dikarya</taxon>
        <taxon>Ascomycota</taxon>
        <taxon>Saccharomycotina</taxon>
        <taxon>Saccharomycetes</taxon>
        <taxon>Saccharomycetales</taxon>
        <taxon>Saccharomycetaceae</taxon>
        <taxon>Lachancea</taxon>
    </lineage>
</organism>
<proteinExistence type="predicted"/>
<feature type="compositionally biased region" description="Polar residues" evidence="1">
    <location>
        <begin position="406"/>
        <end position="418"/>
    </location>
</feature>
<feature type="compositionally biased region" description="Basic and acidic residues" evidence="1">
    <location>
        <begin position="900"/>
        <end position="909"/>
    </location>
</feature>
<feature type="compositionally biased region" description="Polar residues" evidence="1">
    <location>
        <begin position="677"/>
        <end position="690"/>
    </location>
</feature>
<dbReference type="AlphaFoldDB" id="A0A1G4KIK5"/>
<feature type="region of interest" description="Disordered" evidence="1">
    <location>
        <begin position="538"/>
        <end position="1167"/>
    </location>
</feature>
<sequence>MYKLQVVLIPPGANSGGSGIPAGTPTTENSQILPSNLVGNGSSIKGSNRSELVGNGAAASNLFMSSFISNYMGSVKTRKFLHFTKPSHTLLALSQEIIDKCQKIYPNLERPVEIDTLQDANECDLDPDFLVKDVFNVDNTVRAVLRTEMEFTTSEPETAYSVSNKKRKLSRPSSGSQPYSNVLRIAKKRPHALRNGTSMRVSTPLANQIYPPRNEQINSDYEDEEVGDRSVLPPPQPQSPPIRISSGFEIGKKIASNENTVSRSETVDPDKSRQHRLLSGTPMRSPRALEETPNGPITIPGQKVMLEPASANKNMATPVATNKRITSGMLRIPEPKISEIEEELRQGPASPSAELPAKPNRIPMKKPYGASEINASEESSDAEQEFRVPEIPSGLHEINGARSSYAARQTSIADNNGSPMKDGKKLGDVNLAQLPDSRMSDHRKSSLESKVESLIKNASTAASLSGISEHNRQGPESLQATRKANFTDDEDEVDEEKDTPADPDETVRVNYLEPNTSFHKSELLSMLRHNDVSMDFNPVSRHQRIDGKEFADSDPSNLQKNGPNDTSYQRSQRTAARKAARLLSSGRSRTEPQSSSDDSSGIETELSENDSVAVMEKNALRKINIHPLKERVVGREKDSTRDASTAMKTTDRDDVLSRAKSGHVVNGKMEDIDESGTPGTNNASKPTASPKTKKDAAINSSKKTTVNKSVAEKSAFFQSPSKTISKNLEKAISPPPANNIAKKLYQTPEFVEDSDDESSTPSSILQPQPLARKKVPPSVLKRREEAERRRQEKEEAKKLKAQENATKKLEREAKKQARDEEVAKRKSEREAKKKQKEEEMSKKRAERDAKNNSKDSNSSKSFKVVGKVKDANEAIEKTPAEQGTSRSSELEKPSVSADASLREVTEKNKATIIEQAQPKSDFKLEELRRKYLGESSGPSTESKSPVVNTAPAPRSTGSYSSEISEESEDDDSSGDSSGDQSSEESSKRNRRGVVDTPKGEFRSVSSKTSKSEYAGVEAAPQSTQKTVAESSSPVKVPVTRMMEYSSPNSTVMDQSDSVPSNRKVKQHGRSLSSLSDLASRGVPEVKEPAVPTKITQPQKDPKTSDSSNEEMSDDDDSGDSNSDNDDSSSDSSDDKSNFISARSASQALGKKKSKSGFASLIKDSKKK</sequence>
<dbReference type="EMBL" id="LT598468">
    <property type="protein sequence ID" value="SCV04246.1"/>
    <property type="molecule type" value="Genomic_DNA"/>
</dbReference>
<evidence type="ECO:0000313" key="4">
    <source>
        <dbReference type="Proteomes" id="UP000191024"/>
    </source>
</evidence>
<feature type="compositionally biased region" description="Polar residues" evidence="1">
    <location>
        <begin position="1020"/>
        <end position="1033"/>
    </location>
</feature>
<feature type="compositionally biased region" description="Acidic residues" evidence="1">
    <location>
        <begin position="1107"/>
        <end position="1128"/>
    </location>
</feature>
<dbReference type="OrthoDB" id="6365676at2759"/>
<feature type="compositionally biased region" description="Basic and acidic residues" evidence="1">
    <location>
        <begin position="627"/>
        <end position="641"/>
    </location>
</feature>
<feature type="compositionally biased region" description="Polar residues" evidence="1">
    <location>
        <begin position="154"/>
        <end position="163"/>
    </location>
</feature>
<dbReference type="Proteomes" id="UP000191024">
    <property type="component" value="Chromosome H"/>
</dbReference>
<feature type="compositionally biased region" description="Basic and acidic residues" evidence="1">
    <location>
        <begin position="920"/>
        <end position="932"/>
    </location>
</feature>
<feature type="compositionally biased region" description="Polar residues" evidence="1">
    <location>
        <begin position="456"/>
        <end position="484"/>
    </location>
</feature>
<evidence type="ECO:0000256" key="1">
    <source>
        <dbReference type="SAM" id="MobiDB-lite"/>
    </source>
</evidence>
<feature type="compositionally biased region" description="Polar residues" evidence="1">
    <location>
        <begin position="698"/>
        <end position="708"/>
    </location>
</feature>
<gene>
    <name evidence="3" type="ORF">LAMI_0H14576G</name>
</gene>
<reference evidence="4" key="1">
    <citation type="submission" date="2016-03" db="EMBL/GenBank/DDBJ databases">
        <authorList>
            <person name="Devillers H."/>
        </authorList>
    </citation>
    <scope>NUCLEOTIDE SEQUENCE [LARGE SCALE GENOMIC DNA]</scope>
</reference>
<accession>A0A1G4KIK5</accession>